<evidence type="ECO:0000313" key="1">
    <source>
        <dbReference type="EMBL" id="XCD03602.1"/>
    </source>
</evidence>
<organism evidence="1">
    <name type="scientific">Dulem virus 40</name>
    <dbReference type="NCBI Taxonomy" id="3145758"/>
    <lineage>
        <taxon>Viruses</taxon>
        <taxon>Duplodnaviria</taxon>
        <taxon>Heunggongvirae</taxon>
        <taxon>Uroviricota</taxon>
        <taxon>Caudoviricetes</taxon>
    </lineage>
</organism>
<sequence length="30" mass="3409">MSRLTAKPKRLKESACATHVTGIRWLNQLV</sequence>
<dbReference type="EMBL" id="PP511379">
    <property type="protein sequence ID" value="XCD03602.1"/>
    <property type="molecule type" value="Genomic_DNA"/>
</dbReference>
<name>A0AAU8AWV4_9CAUD</name>
<proteinExistence type="predicted"/>
<accession>A0AAU8AWV4</accession>
<protein>
    <submittedName>
        <fullName evidence="1">Uncharacterized protein</fullName>
    </submittedName>
</protein>
<reference evidence="1" key="1">
    <citation type="submission" date="2024-03" db="EMBL/GenBank/DDBJ databases">
        <title>Diverse circular DNA viruses in blood, oral, and fecal samples of captive lemurs.</title>
        <authorList>
            <person name="Paietta E.N."/>
            <person name="Kraberger S."/>
            <person name="Lund M.C."/>
            <person name="Custer J.M."/>
            <person name="Vargas K.M."/>
            <person name="Ehmke E.E."/>
            <person name="Yoder A.D."/>
            <person name="Varsani A."/>
        </authorList>
    </citation>
    <scope>NUCLEOTIDE SEQUENCE</scope>
    <source>
        <strain evidence="1">Duke_21_1</strain>
    </source>
</reference>